<reference evidence="9 10" key="1">
    <citation type="submission" date="2016-03" db="EMBL/GenBank/DDBJ databases">
        <title>Fine-scale spatial genetic structure of a fungal parasite of coffee scale insects.</title>
        <authorList>
            <person name="Jackson D."/>
            <person name="Zemenick K.A."/>
            <person name="Malloure B."/>
            <person name="Quandt C.A."/>
            <person name="James T.Y."/>
        </authorList>
    </citation>
    <scope>NUCLEOTIDE SEQUENCE [LARGE SCALE GENOMIC DNA]</scope>
    <source>
        <strain evidence="9 10">UM487</strain>
    </source>
</reference>
<dbReference type="GO" id="GO:0006099">
    <property type="term" value="P:tricarboxylic acid cycle"/>
    <property type="evidence" value="ECO:0007669"/>
    <property type="project" value="UniProtKB-UniRule"/>
</dbReference>
<dbReference type="HAMAP" id="MF_01988">
    <property type="entry name" value="Succ_CoA_alpha"/>
    <property type="match status" value="1"/>
</dbReference>
<dbReference type="PANTHER" id="PTHR11117">
    <property type="entry name" value="SUCCINYL-COA LIGASE SUBUNIT ALPHA"/>
    <property type="match status" value="1"/>
</dbReference>
<keyword evidence="2 5" id="KW-0816">Tricarboxylic acid cycle</keyword>
<keyword evidence="3 5" id="KW-0436">Ligase</keyword>
<name>A0A179I7L9_CORDF</name>
<dbReference type="PANTHER" id="PTHR11117:SF2">
    <property type="entry name" value="SUCCINATE--COA LIGASE [ADP_GDP-FORMING] SUBUNIT ALPHA, MITOCHONDRIAL"/>
    <property type="match status" value="1"/>
</dbReference>
<feature type="binding site" evidence="5">
    <location>
        <begin position="49"/>
        <end position="52"/>
    </location>
    <ligand>
        <name>CoA</name>
        <dbReference type="ChEBI" id="CHEBI:57287"/>
    </ligand>
</feature>
<organism evidence="9 10">
    <name type="scientific">Cordyceps confragosa</name>
    <name type="common">Lecanicillium lecanii</name>
    <dbReference type="NCBI Taxonomy" id="2714763"/>
    <lineage>
        <taxon>Eukaryota</taxon>
        <taxon>Fungi</taxon>
        <taxon>Dikarya</taxon>
        <taxon>Ascomycota</taxon>
        <taxon>Pezizomycotina</taxon>
        <taxon>Sordariomycetes</taxon>
        <taxon>Hypocreomycetidae</taxon>
        <taxon>Hypocreales</taxon>
        <taxon>Cordycipitaceae</taxon>
        <taxon>Akanthomyces</taxon>
    </lineage>
</organism>
<comment type="catalytic activity">
    <reaction evidence="5">
        <text>succinate + ATP + CoA = succinyl-CoA + ADP + phosphate</text>
        <dbReference type="Rhea" id="RHEA:17661"/>
        <dbReference type="ChEBI" id="CHEBI:30031"/>
        <dbReference type="ChEBI" id="CHEBI:30616"/>
        <dbReference type="ChEBI" id="CHEBI:43474"/>
        <dbReference type="ChEBI" id="CHEBI:57287"/>
        <dbReference type="ChEBI" id="CHEBI:57292"/>
        <dbReference type="ChEBI" id="CHEBI:456216"/>
        <dbReference type="EC" id="6.2.1.5"/>
    </reaction>
</comment>
<feature type="binding site" evidence="5">
    <location>
        <begin position="128"/>
        <end position="130"/>
    </location>
    <ligand>
        <name>CoA</name>
        <dbReference type="ChEBI" id="CHEBI:57287"/>
    </ligand>
</feature>
<dbReference type="UniPathway" id="UPA00223">
    <property type="reaction ID" value="UER00999"/>
</dbReference>
<evidence type="ECO:0000256" key="4">
    <source>
        <dbReference type="ARBA" id="ARBA00022741"/>
    </source>
</evidence>
<evidence type="ECO:0000256" key="6">
    <source>
        <dbReference type="PIRSR" id="PIRSR001553-1"/>
    </source>
</evidence>
<comment type="subcellular location">
    <subcellularLocation>
        <location evidence="5">Mitochondrion</location>
    </subcellularLocation>
</comment>
<dbReference type="EMBL" id="LUKN01002715">
    <property type="protein sequence ID" value="OAQ98666.1"/>
    <property type="molecule type" value="Genomic_DNA"/>
</dbReference>
<comment type="similarity">
    <text evidence="5">Belongs to the succinate/malate CoA ligase alpha subunit family.</text>
</comment>
<dbReference type="InterPro" id="IPR003781">
    <property type="entry name" value="CoA-bd"/>
</dbReference>
<dbReference type="PRINTS" id="PR01798">
    <property type="entry name" value="SCOASYNTHASE"/>
</dbReference>
<dbReference type="InterPro" id="IPR005810">
    <property type="entry name" value="CoA_lig_alpha"/>
</dbReference>
<dbReference type="SUPFAM" id="SSF52210">
    <property type="entry name" value="Succinyl-CoA synthetase domains"/>
    <property type="match status" value="1"/>
</dbReference>
<comment type="function">
    <text evidence="5">Succinyl-CoA synthetase functions in the citric acid cycle (TCA), coupling the hydrolysis of succinyl-CoA to the synthesis of ATP and thus represents the only step of substrate-level phosphorylation in the TCA. The alpha subunit of the enzyme binds the substrates coenzyme A and phosphate, while succinate binding and nucleotide specificity is provided by the beta subunit.</text>
</comment>
<evidence type="ECO:0000313" key="9">
    <source>
        <dbReference type="EMBL" id="OAQ98666.1"/>
    </source>
</evidence>
<dbReference type="SMART" id="SM00881">
    <property type="entry name" value="CoA_binding"/>
    <property type="match status" value="1"/>
</dbReference>
<dbReference type="FunFam" id="3.40.50.720:FF:000002">
    <property type="entry name" value="Succinate--CoA ligase [ADP-forming] subunit alpha"/>
    <property type="match status" value="1"/>
</dbReference>
<dbReference type="PROSITE" id="PS00399">
    <property type="entry name" value="SUCCINYL_COA_LIG_2"/>
    <property type="match status" value="1"/>
</dbReference>
<feature type="region of interest" description="Disordered" evidence="7">
    <location>
        <begin position="1"/>
        <end position="32"/>
    </location>
</feature>
<gene>
    <name evidence="9" type="ORF">LLEC1_05025</name>
</gene>
<evidence type="ECO:0000256" key="1">
    <source>
        <dbReference type="ARBA" id="ARBA00005064"/>
    </source>
</evidence>
<feature type="compositionally biased region" description="Low complexity" evidence="7">
    <location>
        <begin position="17"/>
        <end position="29"/>
    </location>
</feature>
<keyword evidence="5" id="KW-0496">Mitochondrion</keyword>
<evidence type="ECO:0000256" key="7">
    <source>
        <dbReference type="SAM" id="MobiDB-lite"/>
    </source>
</evidence>
<dbReference type="Pfam" id="PF00549">
    <property type="entry name" value="Ligase_CoA"/>
    <property type="match status" value="1"/>
</dbReference>
<protein>
    <recommendedName>
        <fullName evidence="5">Succinate--CoA ligase [ADP-forming] subunit alpha, mitochondrial</fullName>
        <ecNumber evidence="5">6.2.1.5</ecNumber>
    </recommendedName>
    <alternativeName>
        <fullName evidence="5">Succinyl-CoA synthetase subunit alpha</fullName>
        <shortName evidence="5">SCS-alpha</shortName>
    </alternativeName>
</protein>
<evidence type="ECO:0000256" key="5">
    <source>
        <dbReference type="HAMAP-Rule" id="MF_03222"/>
    </source>
</evidence>
<accession>A0A179I7L9</accession>
<comment type="subunit">
    <text evidence="5">Heterodimer of an alpha and a beta subunit.</text>
</comment>
<dbReference type="GO" id="GO:0009361">
    <property type="term" value="C:succinate-CoA ligase complex (ADP-forming)"/>
    <property type="evidence" value="ECO:0007669"/>
    <property type="project" value="TreeGrafter"/>
</dbReference>
<evidence type="ECO:0000313" key="10">
    <source>
        <dbReference type="Proteomes" id="UP000243081"/>
    </source>
</evidence>
<dbReference type="InterPro" id="IPR005811">
    <property type="entry name" value="SUCC_ACL_C"/>
</dbReference>
<dbReference type="InterPro" id="IPR017440">
    <property type="entry name" value="Cit_synth/succinyl-CoA_lig_AS"/>
</dbReference>
<dbReference type="OrthoDB" id="1664372at2759"/>
<dbReference type="InterPro" id="IPR016102">
    <property type="entry name" value="Succinyl-CoA_synth-like"/>
</dbReference>
<dbReference type="Pfam" id="PF02629">
    <property type="entry name" value="CoA_binding"/>
    <property type="match status" value="1"/>
</dbReference>
<dbReference type="GO" id="GO:0004775">
    <property type="term" value="F:succinate-CoA ligase (ADP-forming) activity"/>
    <property type="evidence" value="ECO:0007669"/>
    <property type="project" value="UniProtKB-UniRule"/>
</dbReference>
<dbReference type="GO" id="GO:0000166">
    <property type="term" value="F:nucleotide binding"/>
    <property type="evidence" value="ECO:0007669"/>
    <property type="project" value="UniProtKB-KW"/>
</dbReference>
<feature type="binding site" evidence="5">
    <location>
        <position position="75"/>
    </location>
    <ligand>
        <name>CoA</name>
        <dbReference type="ChEBI" id="CHEBI:57287"/>
    </ligand>
</feature>
<feature type="binding site" evidence="5">
    <location>
        <position position="192"/>
    </location>
    <ligand>
        <name>substrate</name>
        <note>ligand shared with subunit beta</note>
    </ligand>
</feature>
<dbReference type="Gene3D" id="3.40.50.261">
    <property type="entry name" value="Succinyl-CoA synthetase domains"/>
    <property type="match status" value="2"/>
</dbReference>
<keyword evidence="4 5" id="KW-0547">Nucleotide-binding</keyword>
<proteinExistence type="inferred from homology"/>
<comment type="pathway">
    <text evidence="1 5">Carbohydrate metabolism; tricarboxylic acid cycle; succinate from succinyl-CoA (ligase route): step 1/1.</text>
</comment>
<evidence type="ECO:0000256" key="3">
    <source>
        <dbReference type="ARBA" id="ARBA00022598"/>
    </source>
</evidence>
<feature type="domain" description="CoA-binding" evidence="8">
    <location>
        <begin position="36"/>
        <end position="132"/>
    </location>
</feature>
<evidence type="ECO:0000259" key="8">
    <source>
        <dbReference type="SMART" id="SM00881"/>
    </source>
</evidence>
<evidence type="ECO:0000256" key="2">
    <source>
        <dbReference type="ARBA" id="ARBA00022532"/>
    </source>
</evidence>
<dbReference type="Gene3D" id="3.40.50.720">
    <property type="entry name" value="NAD(P)-binding Rossmann-like Domain"/>
    <property type="match status" value="1"/>
</dbReference>
<sequence>MQAVPRSAARSALRQVSSRSYSSSSSPYSQTVDNLRINSDTKVLFQGFTGKQGTFHARQAIEYGTKVVGGTNPKKAGQTHLDLPVFKNVSDGVKQTGATATALFVPPPLAAAGIEEALLAEIPLAVCITEGIPQHDMVRITDMLKTQNKTRLVGPNCPGIIAPGQCKIGIMPGFIHKRGRIGIVSRSGTLTYEAVNQTTQAGLGQSLDENTDGIIMIGEIGGAAEEDAAEFLKQNNTVNGGKPVVSFIAGISAPPGRRMGHAGAIVSGGKGGADSKIAALEGAGVIVERSPAGLGKALYDEFVRRDLL</sequence>
<dbReference type="SUPFAM" id="SSF51735">
    <property type="entry name" value="NAD(P)-binding Rossmann-fold domains"/>
    <property type="match status" value="1"/>
</dbReference>
<dbReference type="GO" id="GO:0005739">
    <property type="term" value="C:mitochondrion"/>
    <property type="evidence" value="ECO:0007669"/>
    <property type="project" value="UniProtKB-SubCell"/>
</dbReference>
<dbReference type="OMA" id="VIICITE"/>
<feature type="active site" description="Tele-phosphohistidine intermediate" evidence="5 6">
    <location>
        <position position="261"/>
    </location>
</feature>
<comment type="caution">
    <text evidence="9">The sequence shown here is derived from an EMBL/GenBank/DDBJ whole genome shotgun (WGS) entry which is preliminary data.</text>
</comment>
<dbReference type="Proteomes" id="UP000243081">
    <property type="component" value="Unassembled WGS sequence"/>
</dbReference>
<dbReference type="AlphaFoldDB" id="A0A179I7L9"/>
<dbReference type="GO" id="GO:0004776">
    <property type="term" value="F:succinate-CoA ligase (GDP-forming) activity"/>
    <property type="evidence" value="ECO:0007669"/>
    <property type="project" value="TreeGrafter"/>
</dbReference>
<keyword evidence="10" id="KW-1185">Reference proteome</keyword>
<dbReference type="EC" id="6.2.1.5" evidence="5"/>
<dbReference type="PIRSF" id="PIRSF001553">
    <property type="entry name" value="SucCS_alpha"/>
    <property type="match status" value="1"/>
</dbReference>
<dbReference type="InterPro" id="IPR036291">
    <property type="entry name" value="NAD(P)-bd_dom_sf"/>
</dbReference>